<name>A0AAQ1QYT9_9PSED</name>
<gene>
    <name evidence="1" type="ORF">SAMN05216577_1287</name>
</gene>
<dbReference type="Proteomes" id="UP000183385">
    <property type="component" value="Unassembled WGS sequence"/>
</dbReference>
<keyword evidence="2" id="KW-1185">Reference proteome</keyword>
<protein>
    <submittedName>
        <fullName evidence="1">Uncharacterized protein</fullName>
    </submittedName>
</protein>
<dbReference type="EMBL" id="FOLS01000028">
    <property type="protein sequence ID" value="SFD51683.1"/>
    <property type="molecule type" value="Genomic_DNA"/>
</dbReference>
<evidence type="ECO:0000313" key="2">
    <source>
        <dbReference type="Proteomes" id="UP000183385"/>
    </source>
</evidence>
<comment type="caution">
    <text evidence="1">The sequence shown here is derived from an EMBL/GenBank/DDBJ whole genome shotgun (WGS) entry which is preliminary data.</text>
</comment>
<organism evidence="1 2">
    <name type="scientific">Pseudomonas citronellolis</name>
    <dbReference type="NCBI Taxonomy" id="53408"/>
    <lineage>
        <taxon>Bacteria</taxon>
        <taxon>Pseudomonadati</taxon>
        <taxon>Pseudomonadota</taxon>
        <taxon>Gammaproteobacteria</taxon>
        <taxon>Pseudomonadales</taxon>
        <taxon>Pseudomonadaceae</taxon>
        <taxon>Pseudomonas</taxon>
    </lineage>
</organism>
<evidence type="ECO:0000313" key="1">
    <source>
        <dbReference type="EMBL" id="SFD51683.1"/>
    </source>
</evidence>
<dbReference type="AlphaFoldDB" id="A0AAQ1QYT9"/>
<dbReference type="RefSeq" id="WP_074983500.1">
    <property type="nucleotide sequence ID" value="NZ_FOLS01000028.1"/>
</dbReference>
<sequence length="70" mass="7946">MNMTAALVLWLCTSAAMDDCQVYVMDSWHGEDARRECREALGASAPEMRKVKSAHVRLTCEVEREPSVRF</sequence>
<accession>A0AAQ1QYT9</accession>
<reference evidence="1 2" key="1">
    <citation type="submission" date="2016-10" db="EMBL/GenBank/DDBJ databases">
        <authorList>
            <person name="Varghese N."/>
            <person name="Submissions S."/>
        </authorList>
    </citation>
    <scope>NUCLEOTIDE SEQUENCE [LARGE SCALE GENOMIC DNA]</scope>
    <source>
        <strain evidence="1 2">LMG 18378</strain>
    </source>
</reference>
<proteinExistence type="predicted"/>